<dbReference type="Proteomes" id="UP000033452">
    <property type="component" value="Unassembled WGS sequence"/>
</dbReference>
<dbReference type="PIRSF" id="PIRSF000294">
    <property type="entry name" value="Cytochrome-c_peroxidase"/>
    <property type="match status" value="1"/>
</dbReference>
<feature type="binding site" description="axial binding residue" evidence="9">
    <location>
        <position position="308"/>
    </location>
    <ligand>
        <name>heme c</name>
        <dbReference type="ChEBI" id="CHEBI:61717"/>
        <label>2</label>
    </ligand>
    <ligandPart>
        <name>Fe</name>
        <dbReference type="ChEBI" id="CHEBI:18248"/>
    </ligandPart>
</feature>
<feature type="binding site" description="axial binding residue" evidence="9">
    <location>
        <position position="93"/>
    </location>
    <ligand>
        <name>heme c</name>
        <dbReference type="ChEBI" id="CHEBI:61717"/>
        <label>1</label>
    </ligand>
    <ligandPart>
        <name>Fe</name>
        <dbReference type="ChEBI" id="CHEBI:18248"/>
    </ligandPart>
</feature>
<dbReference type="InterPro" id="IPR051395">
    <property type="entry name" value="Cytochrome_c_Peroxidase/MauG"/>
</dbReference>
<dbReference type="EMBL" id="JXYA01000047">
    <property type="protein sequence ID" value="KJZ06553.1"/>
    <property type="molecule type" value="Genomic_DNA"/>
</dbReference>
<dbReference type="PATRIC" id="fig|43658.5.peg.3986"/>
<evidence type="ECO:0000256" key="3">
    <source>
        <dbReference type="ARBA" id="ARBA00022723"/>
    </source>
</evidence>
<evidence type="ECO:0000256" key="1">
    <source>
        <dbReference type="ARBA" id="ARBA00004418"/>
    </source>
</evidence>
<dbReference type="InterPro" id="IPR036909">
    <property type="entry name" value="Cyt_c-like_dom_sf"/>
</dbReference>
<dbReference type="PANTHER" id="PTHR30600">
    <property type="entry name" value="CYTOCHROME C PEROXIDASE-RELATED"/>
    <property type="match status" value="1"/>
</dbReference>
<dbReference type="GO" id="GO:0009055">
    <property type="term" value="F:electron transfer activity"/>
    <property type="evidence" value="ECO:0007669"/>
    <property type="project" value="InterPro"/>
</dbReference>
<organism evidence="11 12">
    <name type="scientific">Pseudoalteromonas rubra</name>
    <dbReference type="NCBI Taxonomy" id="43658"/>
    <lineage>
        <taxon>Bacteria</taxon>
        <taxon>Pseudomonadati</taxon>
        <taxon>Pseudomonadota</taxon>
        <taxon>Gammaproteobacteria</taxon>
        <taxon>Alteromonadales</taxon>
        <taxon>Pseudoalteromonadaceae</taxon>
        <taxon>Pseudoalteromonas</taxon>
    </lineage>
</organism>
<evidence type="ECO:0000313" key="12">
    <source>
        <dbReference type="Proteomes" id="UP000033452"/>
    </source>
</evidence>
<comment type="cofactor">
    <cofactor evidence="8">
        <name>heme</name>
        <dbReference type="ChEBI" id="CHEBI:30413"/>
    </cofactor>
    <text evidence="8">Binds 2 heme groups.</text>
</comment>
<sequence length="342" mass="37858">MSTKYVVIVFSALIAVFLLLAAQFYFSDPHRHSQSSVYTSLELVSYEPQWVDAAIQPLPRIKQYDVGWVQLGKALFKSPLLSADNTTSCASCHDLYNGGDDGFPVSVGIDQQLGSRNAPSVINAVFNFRQFWDGRSADLTSQLPLPIHNPLEMASNWPQVIGKLNQQPHFVSSFEALSSDGITAENITKAIVAFQMSLVSENTPIDAYLLGDKQALSAKQQRGYRKFVEFGCVTCHQGRNIGGNIYQKMGRLESMPGELLNDFGRYQLTRNEQDKFVFKVPSLRNVASTGPYFHNGSVAQLSDAIRLMARGQLGLEISDEDVADLEALLHAFSGELPRSLKE</sequence>
<dbReference type="RefSeq" id="WP_046006523.1">
    <property type="nucleotide sequence ID" value="NZ_JXYA01000047.1"/>
</dbReference>
<evidence type="ECO:0000256" key="8">
    <source>
        <dbReference type="PIRSR" id="PIRSR000294-1"/>
    </source>
</evidence>
<dbReference type="GO" id="GO:0046872">
    <property type="term" value="F:metal ion binding"/>
    <property type="evidence" value="ECO:0007669"/>
    <property type="project" value="UniProtKB-KW"/>
</dbReference>
<evidence type="ECO:0000256" key="9">
    <source>
        <dbReference type="PIRSR" id="PIRSR000294-2"/>
    </source>
</evidence>
<dbReference type="InterPro" id="IPR026259">
    <property type="entry name" value="MauG/Cytc_peroxidase"/>
</dbReference>
<evidence type="ECO:0000256" key="4">
    <source>
        <dbReference type="ARBA" id="ARBA00022729"/>
    </source>
</evidence>
<dbReference type="Gene3D" id="1.10.760.10">
    <property type="entry name" value="Cytochrome c-like domain"/>
    <property type="match status" value="2"/>
</dbReference>
<keyword evidence="3 9" id="KW-0479">Metal-binding</keyword>
<dbReference type="GO" id="GO:0042597">
    <property type="term" value="C:periplasmic space"/>
    <property type="evidence" value="ECO:0007669"/>
    <property type="project" value="UniProtKB-SubCell"/>
</dbReference>
<dbReference type="GO" id="GO:0020037">
    <property type="term" value="F:heme binding"/>
    <property type="evidence" value="ECO:0007669"/>
    <property type="project" value="InterPro"/>
</dbReference>
<dbReference type="PANTHER" id="PTHR30600:SF7">
    <property type="entry name" value="CYTOCHROME C PEROXIDASE-RELATED"/>
    <property type="match status" value="1"/>
</dbReference>
<keyword evidence="2 8" id="KW-0349">Heme</keyword>
<feature type="binding site" description="axial binding residue" evidence="9">
    <location>
        <position position="236"/>
    </location>
    <ligand>
        <name>heme c</name>
        <dbReference type="ChEBI" id="CHEBI:61717"/>
        <label>2</label>
    </ligand>
    <ligandPart>
        <name>Fe</name>
        <dbReference type="ChEBI" id="CHEBI:18248"/>
    </ligandPart>
</feature>
<protein>
    <submittedName>
        <fullName evidence="11">Cytochrome C peroxidase</fullName>
    </submittedName>
</protein>
<comment type="subcellular location">
    <subcellularLocation>
        <location evidence="1">Periplasm</location>
    </subcellularLocation>
</comment>
<comment type="PTM">
    <text evidence="8">Binds 2 heme groups per subunit.</text>
</comment>
<evidence type="ECO:0000256" key="6">
    <source>
        <dbReference type="ARBA" id="ARBA00023002"/>
    </source>
</evidence>
<dbReference type="SUPFAM" id="SSF46626">
    <property type="entry name" value="Cytochrome c"/>
    <property type="match status" value="2"/>
</dbReference>
<proteinExistence type="predicted"/>
<keyword evidence="7 9" id="KW-0408">Iron</keyword>
<keyword evidence="12" id="KW-1185">Reference proteome</keyword>
<feature type="binding site" description="covalent" evidence="8">
    <location>
        <position position="89"/>
    </location>
    <ligand>
        <name>heme c</name>
        <dbReference type="ChEBI" id="CHEBI:61717"/>
        <label>1</label>
    </ligand>
</feature>
<evidence type="ECO:0000313" key="11">
    <source>
        <dbReference type="EMBL" id="KJZ06553.1"/>
    </source>
</evidence>
<feature type="binding site" description="covalent" evidence="8">
    <location>
        <position position="92"/>
    </location>
    <ligand>
        <name>heme c</name>
        <dbReference type="ChEBI" id="CHEBI:61717"/>
        <label>1</label>
    </ligand>
</feature>
<accession>A0A0F4QFQ0</accession>
<evidence type="ECO:0000256" key="2">
    <source>
        <dbReference type="ARBA" id="ARBA00022617"/>
    </source>
</evidence>
<dbReference type="Pfam" id="PF03150">
    <property type="entry name" value="CCP_MauG"/>
    <property type="match status" value="1"/>
</dbReference>
<dbReference type="PROSITE" id="PS51007">
    <property type="entry name" value="CYTC"/>
    <property type="match status" value="2"/>
</dbReference>
<reference evidence="11 12" key="1">
    <citation type="journal article" date="2015" name="BMC Genomics">
        <title>Genome mining reveals unlocked bioactive potential of marine Gram-negative bacteria.</title>
        <authorList>
            <person name="Machado H."/>
            <person name="Sonnenschein E.C."/>
            <person name="Melchiorsen J."/>
            <person name="Gram L."/>
        </authorList>
    </citation>
    <scope>NUCLEOTIDE SEQUENCE [LARGE SCALE GENOMIC DNA]</scope>
    <source>
        <strain evidence="11 12">S2471</strain>
    </source>
</reference>
<evidence type="ECO:0000256" key="5">
    <source>
        <dbReference type="ARBA" id="ARBA00022764"/>
    </source>
</evidence>
<keyword evidence="5" id="KW-0574">Periplasm</keyword>
<gene>
    <name evidence="11" type="ORF">TW77_18840</name>
</gene>
<name>A0A0F4QFQ0_9GAMM</name>
<dbReference type="AlphaFoldDB" id="A0A0F4QFQ0"/>
<evidence type="ECO:0000256" key="7">
    <source>
        <dbReference type="ARBA" id="ARBA00023004"/>
    </source>
</evidence>
<keyword evidence="11" id="KW-0575">Peroxidase</keyword>
<dbReference type="InterPro" id="IPR004852">
    <property type="entry name" value="Di-haem_cyt_c_peroxidsae"/>
</dbReference>
<dbReference type="GO" id="GO:0004130">
    <property type="term" value="F:cytochrome-c peroxidase activity"/>
    <property type="evidence" value="ECO:0007669"/>
    <property type="project" value="TreeGrafter"/>
</dbReference>
<comment type="caution">
    <text evidence="11">The sequence shown here is derived from an EMBL/GenBank/DDBJ whole genome shotgun (WGS) entry which is preliminary data.</text>
</comment>
<feature type="domain" description="Cytochrome c" evidence="10">
    <location>
        <begin position="67"/>
        <end position="199"/>
    </location>
</feature>
<evidence type="ECO:0000259" key="10">
    <source>
        <dbReference type="PROSITE" id="PS51007"/>
    </source>
</evidence>
<keyword evidence="6" id="KW-0560">Oxidoreductase</keyword>
<feature type="binding site" description="covalent" evidence="8">
    <location>
        <position position="232"/>
    </location>
    <ligand>
        <name>heme c</name>
        <dbReference type="ChEBI" id="CHEBI:61717"/>
        <label>2</label>
    </ligand>
</feature>
<feature type="binding site" description="covalent" evidence="8">
    <location>
        <position position="235"/>
    </location>
    <ligand>
        <name>heme c</name>
        <dbReference type="ChEBI" id="CHEBI:61717"/>
        <label>2</label>
    </ligand>
</feature>
<dbReference type="InterPro" id="IPR009056">
    <property type="entry name" value="Cyt_c-like_dom"/>
</dbReference>
<feature type="domain" description="Cytochrome c" evidence="10">
    <location>
        <begin position="218"/>
        <end position="333"/>
    </location>
</feature>
<keyword evidence="4" id="KW-0732">Signal</keyword>
<dbReference type="OrthoDB" id="9805202at2"/>